<keyword evidence="5 7" id="KW-0560">Oxidoreductase</keyword>
<dbReference type="InterPro" id="IPR029479">
    <property type="entry name" value="Nitroreductase"/>
</dbReference>
<feature type="binding site" evidence="8">
    <location>
        <position position="54"/>
    </location>
    <ligand>
        <name>FMN</name>
        <dbReference type="ChEBI" id="CHEBI:58210"/>
        <note>ligand shared between dimeric partners</note>
    </ligand>
</feature>
<keyword evidence="2 7" id="KW-0285">Flavoprotein</keyword>
<dbReference type="PIRSF" id="PIRSF000232">
    <property type="entry name" value="YdjA"/>
    <property type="match status" value="1"/>
</dbReference>
<dbReference type="Proteomes" id="UP000593594">
    <property type="component" value="Chromosome"/>
</dbReference>
<feature type="binding site" evidence="8">
    <location>
        <position position="50"/>
    </location>
    <ligand>
        <name>FMN</name>
        <dbReference type="ChEBI" id="CHEBI:58210"/>
        <note>ligand shared between dimeric partners</note>
    </ligand>
</feature>
<feature type="domain" description="Nitroreductase" evidence="9">
    <location>
        <begin position="21"/>
        <end position="178"/>
    </location>
</feature>
<dbReference type="InterPro" id="IPR052530">
    <property type="entry name" value="NAD(P)H_nitroreductase"/>
</dbReference>
<accession>A0A7S8C8E4</accession>
<evidence type="ECO:0000256" key="7">
    <source>
        <dbReference type="PIRNR" id="PIRNR000232"/>
    </source>
</evidence>
<name>A0A7S8C8E4_9HYPH</name>
<dbReference type="Gene3D" id="3.40.109.10">
    <property type="entry name" value="NADH Oxidase"/>
    <property type="match status" value="1"/>
</dbReference>
<dbReference type="SUPFAM" id="SSF55469">
    <property type="entry name" value="FMN-dependent nitroreductase-like"/>
    <property type="match status" value="1"/>
</dbReference>
<protein>
    <recommendedName>
        <fullName evidence="7">Putative NAD(P)H nitroreductase</fullName>
        <ecNumber evidence="7">1.-.-.-</ecNumber>
    </recommendedName>
</protein>
<evidence type="ECO:0000256" key="6">
    <source>
        <dbReference type="ARBA" id="ARBA00023027"/>
    </source>
</evidence>
<keyword evidence="3 7" id="KW-0288">FMN</keyword>
<comment type="cofactor">
    <cofactor evidence="8">
        <name>FMN</name>
        <dbReference type="ChEBI" id="CHEBI:58210"/>
    </cofactor>
    <text evidence="8">Binds 1 FMN per subunit.</text>
</comment>
<dbReference type="InterPro" id="IPR000415">
    <property type="entry name" value="Nitroreductase-like"/>
</dbReference>
<evidence type="ECO:0000259" key="9">
    <source>
        <dbReference type="Pfam" id="PF00881"/>
    </source>
</evidence>
<organism evidence="10 11">
    <name type="scientific">Kaustia mangrovi</name>
    <dbReference type="NCBI Taxonomy" id="2593653"/>
    <lineage>
        <taxon>Bacteria</taxon>
        <taxon>Pseudomonadati</taxon>
        <taxon>Pseudomonadota</taxon>
        <taxon>Alphaproteobacteria</taxon>
        <taxon>Hyphomicrobiales</taxon>
        <taxon>Parvibaculaceae</taxon>
        <taxon>Kaustia</taxon>
    </lineage>
</organism>
<evidence type="ECO:0000313" key="10">
    <source>
        <dbReference type="EMBL" id="QPC45111.1"/>
    </source>
</evidence>
<dbReference type="EMBL" id="CP058214">
    <property type="protein sequence ID" value="QPC45111.1"/>
    <property type="molecule type" value="Genomic_DNA"/>
</dbReference>
<evidence type="ECO:0000256" key="4">
    <source>
        <dbReference type="ARBA" id="ARBA00022857"/>
    </source>
</evidence>
<evidence type="ECO:0000313" key="11">
    <source>
        <dbReference type="Proteomes" id="UP000593594"/>
    </source>
</evidence>
<dbReference type="EC" id="1.-.-.-" evidence="7"/>
<evidence type="ECO:0000256" key="5">
    <source>
        <dbReference type="ARBA" id="ARBA00023002"/>
    </source>
</evidence>
<evidence type="ECO:0000256" key="8">
    <source>
        <dbReference type="PIRSR" id="PIRSR000232-1"/>
    </source>
</evidence>
<dbReference type="GO" id="GO:0016491">
    <property type="term" value="F:oxidoreductase activity"/>
    <property type="evidence" value="ECO:0007669"/>
    <property type="project" value="UniProtKB-UniRule"/>
</dbReference>
<dbReference type="AlphaFoldDB" id="A0A7S8C8E4"/>
<proteinExistence type="inferred from homology"/>
<keyword evidence="6 7" id="KW-0520">NAD</keyword>
<evidence type="ECO:0000256" key="3">
    <source>
        <dbReference type="ARBA" id="ARBA00022643"/>
    </source>
</evidence>
<dbReference type="KEGG" id="kmn:HW532_00145"/>
<reference evidence="10 11" key="1">
    <citation type="submission" date="2020-06" db="EMBL/GenBank/DDBJ databases">
        <title>Genome sequence of 2 isolates from Red Sea Mangroves.</title>
        <authorList>
            <person name="Sefrji F."/>
            <person name="Michoud G."/>
            <person name="Merlino G."/>
            <person name="Daffonchio D."/>
        </authorList>
    </citation>
    <scope>NUCLEOTIDE SEQUENCE [LARGE SCALE GENOMIC DNA]</scope>
    <source>
        <strain evidence="10 11">R1DC25</strain>
    </source>
</reference>
<feature type="binding site" description="in other chain" evidence="8">
    <location>
        <begin position="23"/>
        <end position="25"/>
    </location>
    <ligand>
        <name>FMN</name>
        <dbReference type="ChEBI" id="CHEBI:58210"/>
        <note>ligand shared between dimeric partners</note>
    </ligand>
</feature>
<dbReference type="PANTHER" id="PTHR43821:SF1">
    <property type="entry name" value="NAD(P)H NITROREDUCTASE YDJA-RELATED"/>
    <property type="match status" value="1"/>
</dbReference>
<dbReference type="PANTHER" id="PTHR43821">
    <property type="entry name" value="NAD(P)H NITROREDUCTASE YDJA-RELATED"/>
    <property type="match status" value="1"/>
</dbReference>
<dbReference type="CDD" id="cd02135">
    <property type="entry name" value="YdjA-like"/>
    <property type="match status" value="1"/>
</dbReference>
<sequence>MAADAPAARLNDRTSTLSLLATRRSTPVALMGEPGPEGDALTAILKAAARVPDHGKLAPWRFILFRGGAREAIGEVLQARYRALHPDASGETLAFECGRFLRAPVVVGVVSTARAHPKIPEWEQVLSAGAVCQNMLISAAAMGYAAQWLTEWYAFDEETVRAMGLDEGERIAGFVYMGTAREAPMERPRPDLDALVSEYGC</sequence>
<dbReference type="Pfam" id="PF00881">
    <property type="entry name" value="Nitroreductase"/>
    <property type="match status" value="1"/>
</dbReference>
<evidence type="ECO:0000256" key="2">
    <source>
        <dbReference type="ARBA" id="ARBA00022630"/>
    </source>
</evidence>
<dbReference type="InterPro" id="IPR026021">
    <property type="entry name" value="YdjA-like"/>
</dbReference>
<evidence type="ECO:0000256" key="1">
    <source>
        <dbReference type="ARBA" id="ARBA00007118"/>
    </source>
</evidence>
<gene>
    <name evidence="10" type="ORF">HW532_00145</name>
</gene>
<keyword evidence="11" id="KW-1185">Reference proteome</keyword>
<comment type="similarity">
    <text evidence="1 7">Belongs to the nitroreductase family.</text>
</comment>
<keyword evidence="4 7" id="KW-0521">NADP</keyword>
<feature type="binding site" description="in other chain" evidence="8">
    <location>
        <begin position="148"/>
        <end position="150"/>
    </location>
    <ligand>
        <name>FMN</name>
        <dbReference type="ChEBI" id="CHEBI:58210"/>
        <note>ligand shared between dimeric partners</note>
    </ligand>
</feature>